<reference evidence="2 3" key="1">
    <citation type="submission" date="2018-08" db="EMBL/GenBank/DDBJ databases">
        <title>Streptomyces NEAU-D10 sp. nov., a novel Actinomycete isolated from soil.</title>
        <authorList>
            <person name="Jin L."/>
        </authorList>
    </citation>
    <scope>NUCLEOTIDE SEQUENCE [LARGE SCALE GENOMIC DNA]</scope>
    <source>
        <strain evidence="2 3">NEAU-D10</strain>
    </source>
</reference>
<dbReference type="Pfam" id="PF13474">
    <property type="entry name" value="SnoaL_3"/>
    <property type="match status" value="1"/>
</dbReference>
<dbReference type="SUPFAM" id="SSF54427">
    <property type="entry name" value="NTF2-like"/>
    <property type="match status" value="1"/>
</dbReference>
<dbReference type="OrthoDB" id="9812295at2"/>
<feature type="domain" description="SnoaL-like" evidence="1">
    <location>
        <begin position="14"/>
        <end position="136"/>
    </location>
</feature>
<accession>A0A371Q5Q4</accession>
<dbReference type="Proteomes" id="UP000262477">
    <property type="component" value="Unassembled WGS sequence"/>
</dbReference>
<evidence type="ECO:0000259" key="1">
    <source>
        <dbReference type="Pfam" id="PF13474"/>
    </source>
</evidence>
<proteinExistence type="predicted"/>
<evidence type="ECO:0000313" key="2">
    <source>
        <dbReference type="EMBL" id="REK90044.1"/>
    </source>
</evidence>
<protein>
    <submittedName>
        <fullName evidence="2">DUF4440 domain-containing protein</fullName>
    </submittedName>
</protein>
<dbReference type="EMBL" id="QUAC01000089">
    <property type="protein sequence ID" value="REK90044.1"/>
    <property type="molecule type" value="Genomic_DNA"/>
</dbReference>
<gene>
    <name evidence="2" type="ORF">DY245_12250</name>
</gene>
<dbReference type="RefSeq" id="WP_128506597.1">
    <property type="nucleotide sequence ID" value="NZ_QUAC01000089.1"/>
</dbReference>
<sequence length="150" mass="16487">MTTDIERKTDEARIRELLEDRAAATTDRDARRFLGHCAPEVVDFSLAPPLQVKGPAALDREAVEAWYATWDGPIEVSLTQVEITVGDDVAFAHSINRMQGTKTDGFKVDLWSRATVGLRRIDGSWKITHAHSSVPFLMDGSGLAALALKP</sequence>
<keyword evidence="3" id="KW-1185">Reference proteome</keyword>
<dbReference type="AlphaFoldDB" id="A0A371Q5Q4"/>
<dbReference type="InterPro" id="IPR037401">
    <property type="entry name" value="SnoaL-like"/>
</dbReference>
<dbReference type="InterPro" id="IPR032710">
    <property type="entry name" value="NTF2-like_dom_sf"/>
</dbReference>
<dbReference type="Gene3D" id="3.10.450.50">
    <property type="match status" value="1"/>
</dbReference>
<name>A0A371Q5Q4_STRIH</name>
<organism evidence="2 3">
    <name type="scientific">Streptomyces inhibens</name>
    <dbReference type="NCBI Taxonomy" id="2293571"/>
    <lineage>
        <taxon>Bacteria</taxon>
        <taxon>Bacillati</taxon>
        <taxon>Actinomycetota</taxon>
        <taxon>Actinomycetes</taxon>
        <taxon>Kitasatosporales</taxon>
        <taxon>Streptomycetaceae</taxon>
        <taxon>Streptomyces</taxon>
    </lineage>
</organism>
<evidence type="ECO:0000313" key="3">
    <source>
        <dbReference type="Proteomes" id="UP000262477"/>
    </source>
</evidence>
<comment type="caution">
    <text evidence="2">The sequence shown here is derived from an EMBL/GenBank/DDBJ whole genome shotgun (WGS) entry which is preliminary data.</text>
</comment>